<dbReference type="Gene3D" id="3.30.565.10">
    <property type="entry name" value="Histidine kinase-like ATPase, C-terminal domain"/>
    <property type="match status" value="1"/>
</dbReference>
<dbReference type="PANTHER" id="PTHR43547">
    <property type="entry name" value="TWO-COMPONENT HISTIDINE KINASE"/>
    <property type="match status" value="1"/>
</dbReference>
<dbReference type="CDD" id="cd00082">
    <property type="entry name" value="HisKA"/>
    <property type="match status" value="1"/>
</dbReference>
<dbReference type="SUPFAM" id="SSF47384">
    <property type="entry name" value="Homodimeric domain of signal transducing histidine kinase"/>
    <property type="match status" value="1"/>
</dbReference>
<dbReference type="InterPro" id="IPR036890">
    <property type="entry name" value="HATPase_C_sf"/>
</dbReference>
<dbReference type="InterPro" id="IPR036097">
    <property type="entry name" value="HisK_dim/P_sf"/>
</dbReference>
<evidence type="ECO:0000256" key="1">
    <source>
        <dbReference type="ARBA" id="ARBA00000085"/>
    </source>
</evidence>
<keyword evidence="4" id="KW-0808">Transferase</keyword>
<evidence type="ECO:0000256" key="5">
    <source>
        <dbReference type="ARBA" id="ARBA00022777"/>
    </source>
</evidence>
<proteinExistence type="predicted"/>
<evidence type="ECO:0000256" key="2">
    <source>
        <dbReference type="ARBA" id="ARBA00012438"/>
    </source>
</evidence>
<dbReference type="SMART" id="SM00387">
    <property type="entry name" value="HATPase_c"/>
    <property type="match status" value="1"/>
</dbReference>
<evidence type="ECO:0000256" key="3">
    <source>
        <dbReference type="ARBA" id="ARBA00022553"/>
    </source>
</evidence>
<dbReference type="EC" id="2.7.13.3" evidence="2"/>
<evidence type="ECO:0000259" key="6">
    <source>
        <dbReference type="PROSITE" id="PS50109"/>
    </source>
</evidence>
<dbReference type="InterPro" id="IPR005467">
    <property type="entry name" value="His_kinase_dom"/>
</dbReference>
<dbReference type="AlphaFoldDB" id="A0A317ESN3"/>
<sequence length="398" mass="44566">MPYINTSINIDPIKEEARLQKLLDYEILDTPAENGFNHIAQLAKGIFNAENAYVAFVDADRIFLKADTANQESSSIKKEDYLFPIASLESRPVVLEDTRALSGFDQNEQFVLPDIGFCVTSPIVTADGYVIGSVGVTDSKTKQVTEDQINMLNLLSKMVLDKLETRLAIRKSFRAQDDRLHMLVHDLKNPMTTISLQSELAGRIPGAGEKVALIAGKINQQSKLMIENLNFILSAARKEKETFKMQKVKVDLKLVLERVLAQLSRLNQTKNQNIKFSVEEIAEVYGDESKLDQIFYHLIENAIKFSETNQEIQVSITSADNLVVIAIKDYGRGLTEADLERLFVKFAKLSSNPTTFEDSNGLGLLTVKMLVDMHKGKVWAESEGQNLGSTFFVELPIK</sequence>
<dbReference type="SUPFAM" id="SSF55781">
    <property type="entry name" value="GAF domain-like"/>
    <property type="match status" value="1"/>
</dbReference>
<evidence type="ECO:0000313" key="7">
    <source>
        <dbReference type="EMBL" id="PWS28883.1"/>
    </source>
</evidence>
<keyword evidence="3" id="KW-0597">Phosphoprotein</keyword>
<feature type="domain" description="Histidine kinase" evidence="6">
    <location>
        <begin position="182"/>
        <end position="398"/>
    </location>
</feature>
<dbReference type="SMART" id="SM00388">
    <property type="entry name" value="HisKA"/>
    <property type="match status" value="1"/>
</dbReference>
<dbReference type="EMBL" id="QGNZ01000001">
    <property type="protein sequence ID" value="PWS28883.1"/>
    <property type="molecule type" value="Genomic_DNA"/>
</dbReference>
<evidence type="ECO:0000256" key="4">
    <source>
        <dbReference type="ARBA" id="ARBA00022679"/>
    </source>
</evidence>
<dbReference type="GO" id="GO:0000155">
    <property type="term" value="F:phosphorelay sensor kinase activity"/>
    <property type="evidence" value="ECO:0007669"/>
    <property type="project" value="InterPro"/>
</dbReference>
<dbReference type="Gene3D" id="1.10.287.130">
    <property type="match status" value="1"/>
</dbReference>
<keyword evidence="8" id="KW-1185">Reference proteome</keyword>
<dbReference type="InterPro" id="IPR029016">
    <property type="entry name" value="GAF-like_dom_sf"/>
</dbReference>
<name>A0A317ESN3_9SPHI</name>
<dbReference type="Proteomes" id="UP000245379">
    <property type="component" value="Unassembled WGS sequence"/>
</dbReference>
<dbReference type="OrthoDB" id="9811889at2"/>
<comment type="catalytic activity">
    <reaction evidence="1">
        <text>ATP + protein L-histidine = ADP + protein N-phospho-L-histidine.</text>
        <dbReference type="EC" id="2.7.13.3"/>
    </reaction>
</comment>
<dbReference type="PROSITE" id="PS50109">
    <property type="entry name" value="HIS_KIN"/>
    <property type="match status" value="1"/>
</dbReference>
<dbReference type="InterPro" id="IPR003661">
    <property type="entry name" value="HisK_dim/P_dom"/>
</dbReference>
<dbReference type="Gene3D" id="3.30.450.40">
    <property type="match status" value="1"/>
</dbReference>
<evidence type="ECO:0000313" key="8">
    <source>
        <dbReference type="Proteomes" id="UP000245379"/>
    </source>
</evidence>
<accession>A0A317ESN3</accession>
<dbReference type="InterPro" id="IPR004358">
    <property type="entry name" value="Sig_transdc_His_kin-like_C"/>
</dbReference>
<dbReference type="InterPro" id="IPR003594">
    <property type="entry name" value="HATPase_dom"/>
</dbReference>
<gene>
    <name evidence="7" type="ORF">DHW03_03355</name>
</gene>
<dbReference type="FunFam" id="3.30.565.10:FF:000006">
    <property type="entry name" value="Sensor histidine kinase WalK"/>
    <property type="match status" value="1"/>
</dbReference>
<comment type="caution">
    <text evidence="7">The sequence shown here is derived from an EMBL/GenBank/DDBJ whole genome shotgun (WGS) entry which is preliminary data.</text>
</comment>
<organism evidence="7 8">
    <name type="scientific">Pedobacter yonginense</name>
    <dbReference type="NCBI Taxonomy" id="651869"/>
    <lineage>
        <taxon>Bacteria</taxon>
        <taxon>Pseudomonadati</taxon>
        <taxon>Bacteroidota</taxon>
        <taxon>Sphingobacteriia</taxon>
        <taxon>Sphingobacteriales</taxon>
        <taxon>Sphingobacteriaceae</taxon>
        <taxon>Pedobacter</taxon>
    </lineage>
</organism>
<dbReference type="Pfam" id="PF02518">
    <property type="entry name" value="HATPase_c"/>
    <property type="match status" value="1"/>
</dbReference>
<keyword evidence="5" id="KW-0418">Kinase</keyword>
<dbReference type="PANTHER" id="PTHR43547:SF2">
    <property type="entry name" value="HYBRID SIGNAL TRANSDUCTION HISTIDINE KINASE C"/>
    <property type="match status" value="1"/>
</dbReference>
<dbReference type="SUPFAM" id="SSF55874">
    <property type="entry name" value="ATPase domain of HSP90 chaperone/DNA topoisomerase II/histidine kinase"/>
    <property type="match status" value="1"/>
</dbReference>
<protein>
    <recommendedName>
        <fullName evidence="2">histidine kinase</fullName>
        <ecNumber evidence="2">2.7.13.3</ecNumber>
    </recommendedName>
</protein>
<reference evidence="7 8" key="1">
    <citation type="submission" date="2018-05" db="EMBL/GenBank/DDBJ databases">
        <title>Pedobacter paludis sp. nov., isolated from wetland soil.</title>
        <authorList>
            <person name="Zhang Y."/>
            <person name="Wang G."/>
        </authorList>
    </citation>
    <scope>NUCLEOTIDE SEQUENCE [LARGE SCALE GENOMIC DNA]</scope>
    <source>
        <strain evidence="7 8">KCTC22721</strain>
    </source>
</reference>
<dbReference type="RefSeq" id="WP_109924313.1">
    <property type="nucleotide sequence ID" value="NZ_QGNZ01000001.1"/>
</dbReference>
<dbReference type="PRINTS" id="PR00344">
    <property type="entry name" value="BCTRLSENSOR"/>
</dbReference>